<proteinExistence type="predicted"/>
<name>A0A4R1QUM5_9FIRM</name>
<evidence type="ECO:0000313" key="3">
    <source>
        <dbReference type="Proteomes" id="UP000295718"/>
    </source>
</evidence>
<organism evidence="2 3">
    <name type="scientific">Kineothrix alysoides</name>
    <dbReference type="NCBI Taxonomy" id="1469948"/>
    <lineage>
        <taxon>Bacteria</taxon>
        <taxon>Bacillati</taxon>
        <taxon>Bacillota</taxon>
        <taxon>Clostridia</taxon>
        <taxon>Lachnospirales</taxon>
        <taxon>Lachnospiraceae</taxon>
        <taxon>Kineothrix</taxon>
    </lineage>
</organism>
<dbReference type="InterPro" id="IPR051840">
    <property type="entry name" value="NifX/NifY_domain"/>
</dbReference>
<gene>
    <name evidence="2" type="ORF">EDD76_11242</name>
</gene>
<dbReference type="AlphaFoldDB" id="A0A4R1QUM5"/>
<dbReference type="SUPFAM" id="SSF53146">
    <property type="entry name" value="Nitrogenase accessory factor-like"/>
    <property type="match status" value="1"/>
</dbReference>
<evidence type="ECO:0000259" key="1">
    <source>
        <dbReference type="Pfam" id="PF02579"/>
    </source>
</evidence>
<dbReference type="CDD" id="cd00562">
    <property type="entry name" value="NifX_NifB"/>
    <property type="match status" value="1"/>
</dbReference>
<keyword evidence="3" id="KW-1185">Reference proteome</keyword>
<accession>A0A4R1QUM5</accession>
<dbReference type="Proteomes" id="UP000295718">
    <property type="component" value="Unassembled WGS sequence"/>
</dbReference>
<sequence length="131" mass="14792">MNKNAYSAIDLSARRNAQMGIKMRIAFASTDGTWVDQHFGSARYFQVFDLNEEACEFVEDRRTESYCRGNCEGGFEHLLKALNDCDAIFVVKIGQGAAAFMISHGKRVFEAYGPVKEILDKLLKEGLLEER</sequence>
<dbReference type="PANTHER" id="PTHR33937:SF1">
    <property type="entry name" value="IRON-MOLIBDENUM COFACTOR PROCESSING PROTEIN"/>
    <property type="match status" value="1"/>
</dbReference>
<feature type="domain" description="Dinitrogenase iron-molybdenum cofactor biosynthesis" evidence="1">
    <location>
        <begin position="33"/>
        <end position="123"/>
    </location>
</feature>
<reference evidence="2 3" key="1">
    <citation type="submission" date="2019-03" db="EMBL/GenBank/DDBJ databases">
        <title>Genomic Encyclopedia of Type Strains, Phase IV (KMG-IV): sequencing the most valuable type-strain genomes for metagenomic binning, comparative biology and taxonomic classification.</title>
        <authorList>
            <person name="Goeker M."/>
        </authorList>
    </citation>
    <scope>NUCLEOTIDE SEQUENCE [LARGE SCALE GENOMIC DNA]</scope>
    <source>
        <strain evidence="2 3">DSM 100556</strain>
    </source>
</reference>
<dbReference type="PANTHER" id="PTHR33937">
    <property type="entry name" value="IRON-MOLYBDENUM PROTEIN-RELATED-RELATED"/>
    <property type="match status" value="1"/>
</dbReference>
<dbReference type="EMBL" id="SLUO01000012">
    <property type="protein sequence ID" value="TCL56215.1"/>
    <property type="molecule type" value="Genomic_DNA"/>
</dbReference>
<dbReference type="InterPro" id="IPR003731">
    <property type="entry name" value="Di-Nase_FeMo-co_biosynth"/>
</dbReference>
<dbReference type="RefSeq" id="WP_242843232.1">
    <property type="nucleotide sequence ID" value="NZ_JPNB01000001.1"/>
</dbReference>
<dbReference type="Gene3D" id="3.30.420.130">
    <property type="entry name" value="Dinitrogenase iron-molybdenum cofactor biosynthesis domain"/>
    <property type="match status" value="1"/>
</dbReference>
<evidence type="ECO:0000313" key="2">
    <source>
        <dbReference type="EMBL" id="TCL56215.1"/>
    </source>
</evidence>
<dbReference type="InterPro" id="IPR036105">
    <property type="entry name" value="DiNase_FeMo-co_biosyn_sf"/>
</dbReference>
<protein>
    <submittedName>
        <fullName evidence="2">Putative Fe-Mo cluster-binding NifX family protein</fullName>
    </submittedName>
</protein>
<comment type="caution">
    <text evidence="2">The sequence shown here is derived from an EMBL/GenBank/DDBJ whole genome shotgun (WGS) entry which is preliminary data.</text>
</comment>
<dbReference type="Pfam" id="PF02579">
    <property type="entry name" value="Nitro_FeMo-Co"/>
    <property type="match status" value="1"/>
</dbReference>
<dbReference type="STRING" id="1469948.GCA_000732725_00546"/>